<evidence type="ECO:0000256" key="1">
    <source>
        <dbReference type="ARBA" id="ARBA00023002"/>
    </source>
</evidence>
<dbReference type="Proteomes" id="UP000831537">
    <property type="component" value="Chromosome"/>
</dbReference>
<evidence type="ECO:0000256" key="2">
    <source>
        <dbReference type="PROSITE-ProRule" id="PRU10007"/>
    </source>
</evidence>
<feature type="active site" evidence="2">
    <location>
        <position position="239"/>
    </location>
</feature>
<dbReference type="InterPro" id="IPR016161">
    <property type="entry name" value="Ald_DH/histidinol_DH"/>
</dbReference>
<keyword evidence="6" id="KW-1185">Reference proteome</keyword>
<dbReference type="PANTHER" id="PTHR11699">
    <property type="entry name" value="ALDEHYDE DEHYDROGENASE-RELATED"/>
    <property type="match status" value="1"/>
</dbReference>
<dbReference type="SUPFAM" id="SSF53720">
    <property type="entry name" value="ALDH-like"/>
    <property type="match status" value="1"/>
</dbReference>
<proteinExistence type="inferred from homology"/>
<dbReference type="Pfam" id="PF00171">
    <property type="entry name" value="Aldedh"/>
    <property type="match status" value="1"/>
</dbReference>
<evidence type="ECO:0000313" key="5">
    <source>
        <dbReference type="EMBL" id="UOQ84869.1"/>
    </source>
</evidence>
<evidence type="ECO:0000256" key="3">
    <source>
        <dbReference type="RuleBase" id="RU003345"/>
    </source>
</evidence>
<keyword evidence="1 3" id="KW-0560">Oxidoreductase</keyword>
<name>A0ABY4GKX6_9BACI</name>
<dbReference type="Gene3D" id="3.40.309.10">
    <property type="entry name" value="Aldehyde Dehydrogenase, Chain A, domain 2"/>
    <property type="match status" value="1"/>
</dbReference>
<comment type="similarity">
    <text evidence="3">Belongs to the aldehyde dehydrogenase family.</text>
</comment>
<dbReference type="RefSeq" id="WP_244743317.1">
    <property type="nucleotide sequence ID" value="NZ_CP095071.1"/>
</dbReference>
<feature type="domain" description="Aldehyde dehydrogenase" evidence="4">
    <location>
        <begin position="9"/>
        <end position="468"/>
    </location>
</feature>
<organism evidence="5 6">
    <name type="scientific">Gracilibacillus salinarum</name>
    <dbReference type="NCBI Taxonomy" id="2932255"/>
    <lineage>
        <taxon>Bacteria</taxon>
        <taxon>Bacillati</taxon>
        <taxon>Bacillota</taxon>
        <taxon>Bacilli</taxon>
        <taxon>Bacillales</taxon>
        <taxon>Bacillaceae</taxon>
        <taxon>Gracilibacillus</taxon>
    </lineage>
</organism>
<dbReference type="InterPro" id="IPR029510">
    <property type="entry name" value="Ald_DH_CS_GLU"/>
</dbReference>
<accession>A0ABY4GKX6</accession>
<dbReference type="InterPro" id="IPR016162">
    <property type="entry name" value="Ald_DH_N"/>
</dbReference>
<dbReference type="PROSITE" id="PS00687">
    <property type="entry name" value="ALDEHYDE_DEHYDR_GLU"/>
    <property type="match status" value="1"/>
</dbReference>
<evidence type="ECO:0000259" key="4">
    <source>
        <dbReference type="Pfam" id="PF00171"/>
    </source>
</evidence>
<protein>
    <submittedName>
        <fullName evidence="5">Aldehyde dehydrogenase family protein</fullName>
    </submittedName>
</protein>
<dbReference type="InterPro" id="IPR016160">
    <property type="entry name" value="Ald_DH_CS_CYS"/>
</dbReference>
<dbReference type="InterPro" id="IPR016163">
    <property type="entry name" value="Ald_DH_C"/>
</dbReference>
<reference evidence="5 6" key="1">
    <citation type="submission" date="2022-04" db="EMBL/GenBank/DDBJ databases">
        <title>Gracilibacillus sp. isolated from saltern.</title>
        <authorList>
            <person name="Won M."/>
            <person name="Lee C.-M."/>
            <person name="Woen H.-Y."/>
            <person name="Kwon S.-W."/>
        </authorList>
    </citation>
    <scope>NUCLEOTIDE SEQUENCE [LARGE SCALE GENOMIC DNA]</scope>
    <source>
        <strain evidence="5 6">SSPM10-3</strain>
    </source>
</reference>
<evidence type="ECO:0000313" key="6">
    <source>
        <dbReference type="Proteomes" id="UP000831537"/>
    </source>
</evidence>
<sequence>MGTTSITEEKEMETINPATKEKLGALRIINEKEINQKIESAEQAQKVWRKTSAPNRGDVLLELATLIEQEKEGLTQLLVDEAGKCTAQAAGEVDRTTSILRFLAGEGARLTGTTIPSTDINIMAYSVQRPLGVVGIITPWNVPLAIPVWKIAPALVAGNAVVWKPAPQTILIAEKLQEIFDASSLPEGLVQMVIAPGPEVGKKFAEHETIKAVSFTGSTDTGRIINQMVAPRGIRFQAEMGGKNPFIIMPDANLERAAADVIAGGLLDGGQRCTATSRIFVHQSVHQAFRKELTKQLANVRVGNPHDALSIMGPVVDEQQYRTVRSYIQSGIDEQLDLAFGGLPPAVEENKGYFIQPTLFDHVTQESKLAQEEIFGPVLVMIPFDDFDACLEQANDIRYGLSSSIYTQNIDWALQYVEEIESGLVHINLPSAYSEPQMPFGGIKATGIGGFRELGQHAVSFYTEWKTIYARK</sequence>
<gene>
    <name evidence="5" type="ORF">MUN87_19795</name>
</gene>
<dbReference type="Gene3D" id="3.40.605.10">
    <property type="entry name" value="Aldehyde Dehydrogenase, Chain A, domain 1"/>
    <property type="match status" value="1"/>
</dbReference>
<dbReference type="PROSITE" id="PS00070">
    <property type="entry name" value="ALDEHYDE_DEHYDR_CYS"/>
    <property type="match status" value="1"/>
</dbReference>
<dbReference type="InterPro" id="IPR015590">
    <property type="entry name" value="Aldehyde_DH_dom"/>
</dbReference>
<dbReference type="EMBL" id="CP095071">
    <property type="protein sequence ID" value="UOQ84869.1"/>
    <property type="molecule type" value="Genomic_DNA"/>
</dbReference>